<dbReference type="GO" id="GO:0003677">
    <property type="term" value="F:DNA binding"/>
    <property type="evidence" value="ECO:0007669"/>
    <property type="project" value="InterPro"/>
</dbReference>
<keyword evidence="8" id="KW-1185">Reference proteome</keyword>
<sequence length="189" mass="21428">MPETSPELTELTSRIALYNSEHAYEKLYKFLYPGLHRFCFCLLKSKESAEEAANDVLIGIWRNREKLTAINNIRVYAFVMARNLCLNLLNKSGKQVFVSLDDINVDIALKTKNPEELLINEELKLKLDQATSALPTRCKLVFKLIKEDGLSYKEAAAILNISVKTVDAHLVAAVKKLTTILQLEFNLID</sequence>
<evidence type="ECO:0000259" key="6">
    <source>
        <dbReference type="Pfam" id="PF08281"/>
    </source>
</evidence>
<dbReference type="InterPro" id="IPR014284">
    <property type="entry name" value="RNA_pol_sigma-70_dom"/>
</dbReference>
<dbReference type="InterPro" id="IPR036388">
    <property type="entry name" value="WH-like_DNA-bd_sf"/>
</dbReference>
<dbReference type="CDD" id="cd06171">
    <property type="entry name" value="Sigma70_r4"/>
    <property type="match status" value="1"/>
</dbReference>
<dbReference type="PANTHER" id="PTHR43133:SF46">
    <property type="entry name" value="RNA POLYMERASE SIGMA-70 FACTOR ECF SUBFAMILY"/>
    <property type="match status" value="1"/>
</dbReference>
<dbReference type="eggNOG" id="COG1595">
    <property type="taxonomic scope" value="Bacteria"/>
</dbReference>
<gene>
    <name evidence="7" type="ORF">N180_07955</name>
</gene>
<dbReference type="SUPFAM" id="SSF88659">
    <property type="entry name" value="Sigma3 and sigma4 domains of RNA polymerase sigma factors"/>
    <property type="match status" value="1"/>
</dbReference>
<dbReference type="RefSeq" id="WP_051759568.1">
    <property type="nucleotide sequence ID" value="NZ_JNFF01000017.1"/>
</dbReference>
<evidence type="ECO:0000259" key="5">
    <source>
        <dbReference type="Pfam" id="PF04542"/>
    </source>
</evidence>
<keyword evidence="2" id="KW-0805">Transcription regulation</keyword>
<feature type="domain" description="RNA polymerase sigma-70 region 2" evidence="5">
    <location>
        <begin position="28"/>
        <end position="93"/>
    </location>
</feature>
<dbReference type="Pfam" id="PF08281">
    <property type="entry name" value="Sigma70_r4_2"/>
    <property type="match status" value="1"/>
</dbReference>
<reference evidence="7 8" key="1">
    <citation type="journal article" date="1992" name="Int. J. Syst. Bacteriol.">
        <title>Sphingobacterium antarcticus sp. nov. a Psychrotrophic Bacterium from the Soils of Schirmacher Oasis, Antarctica.</title>
        <authorList>
            <person name="Shivaji S."/>
            <person name="Ray M.K."/>
            <person name="Rao N.S."/>
            <person name="Saiserr L."/>
            <person name="Jagannadham M.V."/>
            <person name="Kumar G.S."/>
            <person name="Reddy G."/>
            <person name="Bhargava P.M."/>
        </authorList>
    </citation>
    <scope>NUCLEOTIDE SEQUENCE [LARGE SCALE GENOMIC DNA]</scope>
    <source>
        <strain evidence="7 8">4BY</strain>
    </source>
</reference>
<evidence type="ECO:0000256" key="3">
    <source>
        <dbReference type="ARBA" id="ARBA00023082"/>
    </source>
</evidence>
<name>A0A081PL37_9SPHI</name>
<dbReference type="Proteomes" id="UP000028007">
    <property type="component" value="Unassembled WGS sequence"/>
</dbReference>
<dbReference type="NCBIfam" id="TIGR02937">
    <property type="entry name" value="sigma70-ECF"/>
    <property type="match status" value="1"/>
</dbReference>
<dbReference type="Gene3D" id="1.10.10.10">
    <property type="entry name" value="Winged helix-like DNA-binding domain superfamily/Winged helix DNA-binding domain"/>
    <property type="match status" value="1"/>
</dbReference>
<protein>
    <recommendedName>
        <fullName evidence="9">RNA polymerase sigma-70 factor</fullName>
    </recommendedName>
</protein>
<evidence type="ECO:0008006" key="9">
    <source>
        <dbReference type="Google" id="ProtNLM"/>
    </source>
</evidence>
<dbReference type="Pfam" id="PF04542">
    <property type="entry name" value="Sigma70_r2"/>
    <property type="match status" value="1"/>
</dbReference>
<dbReference type="SUPFAM" id="SSF88946">
    <property type="entry name" value="Sigma2 domain of RNA polymerase sigma factors"/>
    <property type="match status" value="1"/>
</dbReference>
<keyword evidence="4" id="KW-0804">Transcription</keyword>
<dbReference type="AlphaFoldDB" id="A0A081PL37"/>
<dbReference type="OrthoDB" id="659361at2"/>
<dbReference type="EMBL" id="JNFF01000017">
    <property type="protein sequence ID" value="KEQ31410.1"/>
    <property type="molecule type" value="Genomic_DNA"/>
</dbReference>
<dbReference type="InterPro" id="IPR013324">
    <property type="entry name" value="RNA_pol_sigma_r3/r4-like"/>
</dbReference>
<dbReference type="GO" id="GO:0016987">
    <property type="term" value="F:sigma factor activity"/>
    <property type="evidence" value="ECO:0007669"/>
    <property type="project" value="UniProtKB-KW"/>
</dbReference>
<evidence type="ECO:0000313" key="8">
    <source>
        <dbReference type="Proteomes" id="UP000028007"/>
    </source>
</evidence>
<accession>A0A081PL37</accession>
<organism evidence="7 8">
    <name type="scientific">Pedobacter antarcticus 4BY</name>
    <dbReference type="NCBI Taxonomy" id="1358423"/>
    <lineage>
        <taxon>Bacteria</taxon>
        <taxon>Pseudomonadati</taxon>
        <taxon>Bacteroidota</taxon>
        <taxon>Sphingobacteriia</taxon>
        <taxon>Sphingobacteriales</taxon>
        <taxon>Sphingobacteriaceae</taxon>
        <taxon>Pedobacter</taxon>
    </lineage>
</organism>
<dbReference type="InterPro" id="IPR013325">
    <property type="entry name" value="RNA_pol_sigma_r2"/>
</dbReference>
<comment type="similarity">
    <text evidence="1">Belongs to the sigma-70 factor family. ECF subfamily.</text>
</comment>
<dbReference type="InterPro" id="IPR039425">
    <property type="entry name" value="RNA_pol_sigma-70-like"/>
</dbReference>
<evidence type="ECO:0000256" key="2">
    <source>
        <dbReference type="ARBA" id="ARBA00023015"/>
    </source>
</evidence>
<proteinExistence type="inferred from homology"/>
<keyword evidence="3" id="KW-0731">Sigma factor</keyword>
<dbReference type="Gene3D" id="1.10.1740.10">
    <property type="match status" value="1"/>
</dbReference>
<comment type="caution">
    <text evidence="7">The sequence shown here is derived from an EMBL/GenBank/DDBJ whole genome shotgun (WGS) entry which is preliminary data.</text>
</comment>
<evidence type="ECO:0000313" key="7">
    <source>
        <dbReference type="EMBL" id="KEQ31410.1"/>
    </source>
</evidence>
<dbReference type="InterPro" id="IPR013249">
    <property type="entry name" value="RNA_pol_sigma70_r4_t2"/>
</dbReference>
<evidence type="ECO:0000256" key="1">
    <source>
        <dbReference type="ARBA" id="ARBA00010641"/>
    </source>
</evidence>
<evidence type="ECO:0000256" key="4">
    <source>
        <dbReference type="ARBA" id="ARBA00023163"/>
    </source>
</evidence>
<dbReference type="GO" id="GO:0006352">
    <property type="term" value="P:DNA-templated transcription initiation"/>
    <property type="evidence" value="ECO:0007669"/>
    <property type="project" value="InterPro"/>
</dbReference>
<dbReference type="InterPro" id="IPR007627">
    <property type="entry name" value="RNA_pol_sigma70_r2"/>
</dbReference>
<feature type="domain" description="RNA polymerase sigma factor 70 region 4 type 2" evidence="6">
    <location>
        <begin position="125"/>
        <end position="177"/>
    </location>
</feature>
<dbReference type="PANTHER" id="PTHR43133">
    <property type="entry name" value="RNA POLYMERASE ECF-TYPE SIGMA FACTO"/>
    <property type="match status" value="1"/>
</dbReference>